<dbReference type="EMBL" id="CAADFK010000029">
    <property type="protein sequence ID" value="VFK12068.1"/>
    <property type="molecule type" value="Genomic_DNA"/>
</dbReference>
<proteinExistence type="predicted"/>
<reference evidence="2" key="1">
    <citation type="submission" date="2019-02" db="EMBL/GenBank/DDBJ databases">
        <authorList>
            <person name="Gruber-Vodicka R. H."/>
            <person name="Seah K. B. B."/>
        </authorList>
    </citation>
    <scope>NUCLEOTIDE SEQUENCE</scope>
    <source>
        <strain evidence="2">BECK_S313</strain>
    </source>
</reference>
<dbReference type="AlphaFoldDB" id="A0A450W4Y1"/>
<evidence type="ECO:0000313" key="2">
    <source>
        <dbReference type="EMBL" id="VFK12068.1"/>
    </source>
</evidence>
<organism evidence="2">
    <name type="scientific">Candidatus Kentrum sp. LPFa</name>
    <dbReference type="NCBI Taxonomy" id="2126335"/>
    <lineage>
        <taxon>Bacteria</taxon>
        <taxon>Pseudomonadati</taxon>
        <taxon>Pseudomonadota</taxon>
        <taxon>Gammaproteobacteria</taxon>
        <taxon>Candidatus Kentrum</taxon>
    </lineage>
</organism>
<feature type="region of interest" description="Disordered" evidence="1">
    <location>
        <begin position="136"/>
        <end position="168"/>
    </location>
</feature>
<feature type="compositionally biased region" description="Basic and acidic residues" evidence="1">
    <location>
        <begin position="136"/>
        <end position="146"/>
    </location>
</feature>
<protein>
    <submittedName>
        <fullName evidence="2">Uncharacterized protein</fullName>
    </submittedName>
</protein>
<gene>
    <name evidence="2" type="ORF">BECKLPF1236B_GA0070989_102925</name>
</gene>
<name>A0A450W4Y1_9GAMM</name>
<accession>A0A450W4Y1</accession>
<sequence>MTGKQYKAECPGCHLTGDIVDFLIGPEKEAVTRAILRFPDDIGARVYHYLDLFRNGKNAIQTGKALQIAGELADILERGRLQYKRRTFRISEAVFRNALESVFQNLASGALKPPLKDNGYLFPILAAKSEEAAAALEKRQEEERGIGRRRAAATPARESTPDARESADAAAARDILFRDYGIKRK</sequence>
<evidence type="ECO:0000256" key="1">
    <source>
        <dbReference type="SAM" id="MobiDB-lite"/>
    </source>
</evidence>